<feature type="compositionally biased region" description="Polar residues" evidence="1">
    <location>
        <begin position="106"/>
        <end position="121"/>
    </location>
</feature>
<comment type="caution">
    <text evidence="2">The sequence shown here is derived from an EMBL/GenBank/DDBJ whole genome shotgun (WGS) entry which is preliminary data.</text>
</comment>
<dbReference type="EMBL" id="BDGG01000011">
    <property type="protein sequence ID" value="GAV05165.1"/>
    <property type="molecule type" value="Genomic_DNA"/>
</dbReference>
<reference evidence="2 3" key="1">
    <citation type="journal article" date="2016" name="Nat. Commun.">
        <title>Extremotolerant tardigrade genome and improved radiotolerance of human cultured cells by tardigrade-unique protein.</title>
        <authorList>
            <person name="Hashimoto T."/>
            <person name="Horikawa D.D."/>
            <person name="Saito Y."/>
            <person name="Kuwahara H."/>
            <person name="Kozuka-Hata H."/>
            <person name="Shin-I T."/>
            <person name="Minakuchi Y."/>
            <person name="Ohishi K."/>
            <person name="Motoyama A."/>
            <person name="Aizu T."/>
            <person name="Enomoto A."/>
            <person name="Kondo K."/>
            <person name="Tanaka S."/>
            <person name="Hara Y."/>
            <person name="Koshikawa S."/>
            <person name="Sagara H."/>
            <person name="Miura T."/>
            <person name="Yokobori S."/>
            <person name="Miyagawa K."/>
            <person name="Suzuki Y."/>
            <person name="Kubo T."/>
            <person name="Oyama M."/>
            <person name="Kohara Y."/>
            <person name="Fujiyama A."/>
            <person name="Arakawa K."/>
            <person name="Katayama T."/>
            <person name="Toyoda A."/>
            <person name="Kunieda T."/>
        </authorList>
    </citation>
    <scope>NUCLEOTIDE SEQUENCE [LARGE SCALE GENOMIC DNA]</scope>
    <source>
        <strain evidence="2 3">YOKOZUNA-1</strain>
    </source>
</reference>
<feature type="compositionally biased region" description="Basic and acidic residues" evidence="1">
    <location>
        <begin position="44"/>
        <end position="57"/>
    </location>
</feature>
<evidence type="ECO:0000256" key="1">
    <source>
        <dbReference type="SAM" id="MobiDB-lite"/>
    </source>
</evidence>
<feature type="non-terminal residue" evidence="2">
    <location>
        <position position="1"/>
    </location>
</feature>
<evidence type="ECO:0000313" key="2">
    <source>
        <dbReference type="EMBL" id="GAV05165.1"/>
    </source>
</evidence>
<feature type="compositionally biased region" description="Low complexity" evidence="1">
    <location>
        <begin position="1"/>
        <end position="31"/>
    </location>
</feature>
<proteinExistence type="predicted"/>
<accession>A0A1D1VUH8</accession>
<feature type="region of interest" description="Disordered" evidence="1">
    <location>
        <begin position="106"/>
        <end position="151"/>
    </location>
</feature>
<organism evidence="2 3">
    <name type="scientific">Ramazzottius varieornatus</name>
    <name type="common">Water bear</name>
    <name type="synonym">Tardigrade</name>
    <dbReference type="NCBI Taxonomy" id="947166"/>
    <lineage>
        <taxon>Eukaryota</taxon>
        <taxon>Metazoa</taxon>
        <taxon>Ecdysozoa</taxon>
        <taxon>Tardigrada</taxon>
        <taxon>Eutardigrada</taxon>
        <taxon>Parachela</taxon>
        <taxon>Hypsibioidea</taxon>
        <taxon>Ramazzottiidae</taxon>
        <taxon>Ramazzottius</taxon>
    </lineage>
</organism>
<evidence type="ECO:0000313" key="3">
    <source>
        <dbReference type="Proteomes" id="UP000186922"/>
    </source>
</evidence>
<feature type="compositionally biased region" description="Basic and acidic residues" evidence="1">
    <location>
        <begin position="139"/>
        <end position="151"/>
    </location>
</feature>
<gene>
    <name evidence="2" type="primary">RvY_15337-1</name>
    <name evidence="2" type="synonym">RvY_15337.1</name>
    <name evidence="2" type="ORF">RvY_15337</name>
</gene>
<sequence length="151" mass="16518">SRADSSVEVDSSAVSPVEIGAETATAAATSTRPEEETGTEATTEVDRPADKDKVSTRECRAEVDLALRKPAKRLDVEAASSASEEFRKLEISKGYGISNQFFWLQETQSGNKSEGGNQQTEAKPGYHTDQLFDNTSCDAIEKEQQNKQREQ</sequence>
<protein>
    <submittedName>
        <fullName evidence="2">Uncharacterized protein</fullName>
    </submittedName>
</protein>
<dbReference type="Proteomes" id="UP000186922">
    <property type="component" value="Unassembled WGS sequence"/>
</dbReference>
<keyword evidence="3" id="KW-1185">Reference proteome</keyword>
<feature type="region of interest" description="Disordered" evidence="1">
    <location>
        <begin position="1"/>
        <end position="57"/>
    </location>
</feature>
<name>A0A1D1VUH8_RAMVA</name>
<dbReference type="AlphaFoldDB" id="A0A1D1VUH8"/>